<dbReference type="GO" id="GO:0000175">
    <property type="term" value="F:3'-5'-RNA exonuclease activity"/>
    <property type="evidence" value="ECO:0007669"/>
    <property type="project" value="TreeGrafter"/>
</dbReference>
<dbReference type="AlphaFoldDB" id="S0PET5"/>
<evidence type="ECO:0000313" key="2">
    <source>
        <dbReference type="EMBL" id="EOT87203.1"/>
    </source>
</evidence>
<dbReference type="PATRIC" id="fig|1140003.3.peg.258"/>
<dbReference type="eggNOG" id="COG3568">
    <property type="taxonomic scope" value="Bacteria"/>
</dbReference>
<dbReference type="RefSeq" id="WP_016184755.1">
    <property type="nucleotide sequence ID" value="NZ_ASWO01000001.1"/>
</dbReference>
<dbReference type="Proteomes" id="UP000015961">
    <property type="component" value="Unassembled WGS sequence"/>
</dbReference>
<feature type="domain" description="Endonuclease/exonuclease/phosphatase" evidence="1">
    <location>
        <begin position="4"/>
        <end position="238"/>
    </location>
</feature>
<dbReference type="InterPro" id="IPR050410">
    <property type="entry name" value="CCR4/nocturin_mRNA_transcr"/>
</dbReference>
<reference evidence="2 3" key="1">
    <citation type="submission" date="2013-03" db="EMBL/GenBank/DDBJ databases">
        <title>The Genome Sequence of Enterococcus sulfureus ATCC_49903 (PacBio/Illumina hybrid assembly).</title>
        <authorList>
            <consortium name="The Broad Institute Genomics Platform"/>
            <consortium name="The Broad Institute Genome Sequencing Center for Infectious Disease"/>
            <person name="Earl A."/>
            <person name="Russ C."/>
            <person name="Gilmore M."/>
            <person name="Surin D."/>
            <person name="Walker B."/>
            <person name="Young S."/>
            <person name="Zeng Q."/>
            <person name="Gargeya S."/>
            <person name="Fitzgerald M."/>
            <person name="Haas B."/>
            <person name="Abouelleil A."/>
            <person name="Allen A.W."/>
            <person name="Alvarado L."/>
            <person name="Arachchi H.M."/>
            <person name="Berlin A.M."/>
            <person name="Chapman S.B."/>
            <person name="Gainer-Dewar J."/>
            <person name="Goldberg J."/>
            <person name="Griggs A."/>
            <person name="Gujja S."/>
            <person name="Hansen M."/>
            <person name="Howarth C."/>
            <person name="Imamovic A."/>
            <person name="Ireland A."/>
            <person name="Larimer J."/>
            <person name="McCowan C."/>
            <person name="Murphy C."/>
            <person name="Pearson M."/>
            <person name="Poon T.W."/>
            <person name="Priest M."/>
            <person name="Roberts A."/>
            <person name="Saif S."/>
            <person name="Shea T."/>
            <person name="Sisk P."/>
            <person name="Sykes S."/>
            <person name="Wortman J."/>
            <person name="Nusbaum C."/>
            <person name="Birren B."/>
        </authorList>
    </citation>
    <scope>NUCLEOTIDE SEQUENCE [LARGE SCALE GENOMIC DNA]</scope>
    <source>
        <strain evidence="2 3">ATCC 49903</strain>
    </source>
</reference>
<gene>
    <name evidence="2" type="ORF">I573_00259</name>
</gene>
<protein>
    <recommendedName>
        <fullName evidence="1">Endonuclease/exonuclease/phosphatase domain-containing protein</fullName>
    </recommendedName>
</protein>
<dbReference type="PANTHER" id="PTHR12121">
    <property type="entry name" value="CARBON CATABOLITE REPRESSOR PROTEIN 4"/>
    <property type="match status" value="1"/>
</dbReference>
<keyword evidence="3" id="KW-1185">Reference proteome</keyword>
<dbReference type="OrthoDB" id="9793162at2"/>
<dbReference type="Gene3D" id="3.60.10.10">
    <property type="entry name" value="Endonuclease/exonuclease/phosphatase"/>
    <property type="match status" value="1"/>
</dbReference>
<dbReference type="SUPFAM" id="SSF56219">
    <property type="entry name" value="DNase I-like"/>
    <property type="match status" value="1"/>
</dbReference>
<name>S0PET5_9ENTE</name>
<accession>S0PET5</accession>
<evidence type="ECO:0000313" key="3">
    <source>
        <dbReference type="Proteomes" id="UP000015961"/>
    </source>
</evidence>
<dbReference type="PANTHER" id="PTHR12121:SF36">
    <property type="entry name" value="ENDONUCLEASE_EXONUCLEASE_PHOSPHATASE DOMAIN-CONTAINING PROTEIN"/>
    <property type="match status" value="1"/>
</dbReference>
<dbReference type="Pfam" id="PF03372">
    <property type="entry name" value="Exo_endo_phos"/>
    <property type="match status" value="1"/>
</dbReference>
<proteinExistence type="predicted"/>
<dbReference type="CDD" id="cd09083">
    <property type="entry name" value="EEP-1"/>
    <property type="match status" value="1"/>
</dbReference>
<evidence type="ECO:0000259" key="1">
    <source>
        <dbReference type="Pfam" id="PF03372"/>
    </source>
</evidence>
<dbReference type="EMBL" id="ASWO01000001">
    <property type="protein sequence ID" value="EOT87203.1"/>
    <property type="molecule type" value="Genomic_DNA"/>
</dbReference>
<organism evidence="2 3">
    <name type="scientific">Enterococcus sulfureus ATCC 49903</name>
    <dbReference type="NCBI Taxonomy" id="1140003"/>
    <lineage>
        <taxon>Bacteria</taxon>
        <taxon>Bacillati</taxon>
        <taxon>Bacillota</taxon>
        <taxon>Bacilli</taxon>
        <taxon>Lactobacillales</taxon>
        <taxon>Enterococcaceae</taxon>
        <taxon>Enterococcus</taxon>
    </lineage>
</organism>
<dbReference type="InterPro" id="IPR036691">
    <property type="entry name" value="Endo/exonu/phosph_ase_sf"/>
</dbReference>
<dbReference type="InterPro" id="IPR005135">
    <property type="entry name" value="Endo/exonuclease/phosphatase"/>
</dbReference>
<comment type="caution">
    <text evidence="2">The sequence shown here is derived from an EMBL/GenBank/DDBJ whole genome shotgun (WGS) entry which is preliminary data.</text>
</comment>
<sequence length="249" mass="28916">MQIATYNIRLDTTADGEWSWQTRAPHVCALLDFHHWDIIGVQEVRANQKQALEKLPYHMCYYEREGDGSDEGLALLSHPRFTIRDQGFFWLSDTPDRSSIHPKAGCKRIAIWVIYEEHGQPFLVINTHLDHISESARYEGMRVLLHELQEKIADYPTILLGDFNATPNERVHSLLKGFTDVKLQTPHYYGPKGTFQDFDYNRPWSDLEEIDYVYTKNCAIKKVGCITDSCDRRFPSDHFPVVATLEIKK</sequence>
<dbReference type="STRING" id="1140003.OMY_00264"/>